<protein>
    <submittedName>
        <fullName evidence="2">Uncharacterized protein (DUF2336 family)</fullName>
    </submittedName>
</protein>
<evidence type="ECO:0000256" key="1">
    <source>
        <dbReference type="SAM" id="MobiDB-lite"/>
    </source>
</evidence>
<keyword evidence="3" id="KW-1185">Reference proteome</keyword>
<dbReference type="PIRSF" id="PIRSF035865">
    <property type="entry name" value="UCP035865"/>
    <property type="match status" value="1"/>
</dbReference>
<feature type="compositionally biased region" description="Basic and acidic residues" evidence="1">
    <location>
        <begin position="20"/>
        <end position="41"/>
    </location>
</feature>
<gene>
    <name evidence="2" type="ORF">GGD88_001683</name>
</gene>
<dbReference type="RefSeq" id="WP_184434064.1">
    <property type="nucleotide sequence ID" value="NZ_JACIGI010000011.1"/>
</dbReference>
<sequence>MSDQRLSIEDVQRLLADPSDQTRARTAEKLARQFDDRSLSPSERRMAEDILRLMARDAAVRVRQALSENLRDNALLPHDLAVTLARDVETVAIPVLEVSQVLTPEDLIEIVRGQDEAKQTAIARRPTVQAAVADALAQEGTEKAVSALAGNLGADLTETSMQRIVDRFGDSESVQGGLISRDVLPITIAEKLVNQVSEAFRARLLERHPLSPDAAASLLLQSRERATIGLSTGSSEESVIRLVHQLRQHGRLTPSIIVRAACMGDIIFLECAMAELAGVAVANARILIHDSGHLGLRGIFERAGLPESIYPALRAAVDIFRQTDYDGLERDRERYSRRMIERILTQYGDLGVDFESSDLEYLLGRMSQLPATLPPAVPPTA</sequence>
<dbReference type="InterPro" id="IPR019285">
    <property type="entry name" value="DUF2336"/>
</dbReference>
<dbReference type="AlphaFoldDB" id="A0A7W6WKC1"/>
<name>A0A7W6WKC1_9PROT</name>
<evidence type="ECO:0000313" key="2">
    <source>
        <dbReference type="EMBL" id="MBB4285960.1"/>
    </source>
</evidence>
<feature type="region of interest" description="Disordered" evidence="1">
    <location>
        <begin position="17"/>
        <end position="41"/>
    </location>
</feature>
<organism evidence="2 3">
    <name type="scientific">Roseospira goensis</name>
    <dbReference type="NCBI Taxonomy" id="391922"/>
    <lineage>
        <taxon>Bacteria</taxon>
        <taxon>Pseudomonadati</taxon>
        <taxon>Pseudomonadota</taxon>
        <taxon>Alphaproteobacteria</taxon>
        <taxon>Rhodospirillales</taxon>
        <taxon>Rhodospirillaceae</taxon>
        <taxon>Roseospira</taxon>
    </lineage>
</organism>
<dbReference type="EMBL" id="JACIGI010000011">
    <property type="protein sequence ID" value="MBB4285960.1"/>
    <property type="molecule type" value="Genomic_DNA"/>
</dbReference>
<dbReference type="Proteomes" id="UP000555728">
    <property type="component" value="Unassembled WGS sequence"/>
</dbReference>
<dbReference type="Pfam" id="PF10098">
    <property type="entry name" value="DUF2336"/>
    <property type="match status" value="1"/>
</dbReference>
<proteinExistence type="predicted"/>
<evidence type="ECO:0000313" key="3">
    <source>
        <dbReference type="Proteomes" id="UP000555728"/>
    </source>
</evidence>
<accession>A0A7W6WKC1</accession>
<dbReference type="InterPro" id="IPR014598">
    <property type="entry name" value="UCP035865"/>
</dbReference>
<reference evidence="2 3" key="1">
    <citation type="submission" date="2020-08" db="EMBL/GenBank/DDBJ databases">
        <title>Genome sequencing of Purple Non-Sulfur Bacteria from various extreme environments.</title>
        <authorList>
            <person name="Mayer M."/>
        </authorList>
    </citation>
    <scope>NUCLEOTIDE SEQUENCE [LARGE SCALE GENOMIC DNA]</scope>
    <source>
        <strain evidence="2 3">JA135</strain>
    </source>
</reference>
<comment type="caution">
    <text evidence="2">The sequence shown here is derived from an EMBL/GenBank/DDBJ whole genome shotgun (WGS) entry which is preliminary data.</text>
</comment>